<evidence type="ECO:0000313" key="6">
    <source>
        <dbReference type="Proteomes" id="UP000255505"/>
    </source>
</evidence>
<dbReference type="GO" id="GO:0009898">
    <property type="term" value="C:cytoplasmic side of plasma membrane"/>
    <property type="evidence" value="ECO:0007669"/>
    <property type="project" value="TreeGrafter"/>
</dbReference>
<accession>A0A375IPN5</accession>
<evidence type="ECO:0000313" key="5">
    <source>
        <dbReference type="EMBL" id="SPK76068.1"/>
    </source>
</evidence>
<dbReference type="PANTHER" id="PTHR43384">
    <property type="entry name" value="SEPTUM SITE-DETERMINING PROTEIN MIND HOMOLOG, CHLOROPLASTIC-RELATED"/>
    <property type="match status" value="1"/>
</dbReference>
<dbReference type="Gene3D" id="3.40.50.300">
    <property type="entry name" value="P-loop containing nucleotide triphosphate hydrolases"/>
    <property type="match status" value="1"/>
</dbReference>
<keyword evidence="5" id="KW-0282">Flagellum</keyword>
<dbReference type="GO" id="GO:0005524">
    <property type="term" value="F:ATP binding"/>
    <property type="evidence" value="ECO:0007669"/>
    <property type="project" value="UniProtKB-KW"/>
</dbReference>
<dbReference type="Proteomes" id="UP000255505">
    <property type="component" value="Unassembled WGS sequence"/>
</dbReference>
<dbReference type="Proteomes" id="UP000255505">
    <property type="component" value="Plasmid II"/>
</dbReference>
<sequence>MSSLAMDQAESLRRMLAPRTTRRIAVLASERGAGATTVALGLSHALAMQGERVLLVDEDAAAAGATRLSGARPAGTLADVQAGRLSLEAAVGVGPGGVLSVLPAGRPVPGSAGLAGTALPQAATNDFRSVLVDAGIDADGALSPLAGAAHNVVVVMRPELASITAAYACIKRLHHLYAWRRFHLIVNLAGSEATVQAILRNLARTASQYLGVEVLCAGWLPADPLVARAAQLGRCVVEAFPAAPATAALRRSAGDIGAWPLRANAATPAAAPAMA</sequence>
<protein>
    <submittedName>
        <fullName evidence="5">Putative negative regulator of flagellin synthesis</fullName>
    </submittedName>
</protein>
<evidence type="ECO:0000259" key="3">
    <source>
        <dbReference type="Pfam" id="PF01656"/>
    </source>
</evidence>
<feature type="domain" description="CobQ/CobB/MinD/ParA nucleotide binding" evidence="3">
    <location>
        <begin position="25"/>
        <end position="231"/>
    </location>
</feature>
<keyword evidence="5" id="KW-0614">Plasmid</keyword>
<dbReference type="EMBL" id="OOEF01000061">
    <property type="protein sequence ID" value="SPK70664.1"/>
    <property type="molecule type" value="Genomic_DNA"/>
</dbReference>
<dbReference type="InterPro" id="IPR027417">
    <property type="entry name" value="P-loop_NTPase"/>
</dbReference>
<dbReference type="AlphaFoldDB" id="A0A375IPN5"/>
<dbReference type="GO" id="GO:0005829">
    <property type="term" value="C:cytosol"/>
    <property type="evidence" value="ECO:0007669"/>
    <property type="project" value="TreeGrafter"/>
</dbReference>
<proteinExistence type="predicted"/>
<evidence type="ECO:0000256" key="1">
    <source>
        <dbReference type="ARBA" id="ARBA00022741"/>
    </source>
</evidence>
<dbReference type="InterPro" id="IPR002586">
    <property type="entry name" value="CobQ/CobB/MinD/ParA_Nub-bd_dom"/>
</dbReference>
<reference evidence="5 6" key="1">
    <citation type="submission" date="2018-01" db="EMBL/GenBank/DDBJ databases">
        <authorList>
            <person name="Gaut B.S."/>
            <person name="Morton B.R."/>
            <person name="Clegg M.T."/>
            <person name="Duvall M.R."/>
        </authorList>
    </citation>
    <scope>NUCLEOTIDE SEQUENCE [LARGE SCALE GENOMIC DNA]</scope>
    <source>
        <strain evidence="5">Cupriavidus taiwanensis LMG 19425</strain>
        <plasmid evidence="6">Plasmid ii</plasmid>
    </source>
</reference>
<dbReference type="PANTHER" id="PTHR43384:SF4">
    <property type="entry name" value="CELLULOSE BIOSYNTHESIS PROTEIN BCSQ-RELATED"/>
    <property type="match status" value="1"/>
</dbReference>
<dbReference type="GO" id="GO:0051782">
    <property type="term" value="P:negative regulation of cell division"/>
    <property type="evidence" value="ECO:0007669"/>
    <property type="project" value="TreeGrafter"/>
</dbReference>
<dbReference type="EMBL" id="LT991977">
    <property type="protein sequence ID" value="SPK76068.1"/>
    <property type="molecule type" value="Genomic_DNA"/>
</dbReference>
<keyword evidence="5" id="KW-0969">Cilium</keyword>
<gene>
    <name evidence="5" type="ORF">CT19425_MP70228</name>
    <name evidence="4" type="ORF">CT19425_U640008</name>
</gene>
<dbReference type="GO" id="GO:0016887">
    <property type="term" value="F:ATP hydrolysis activity"/>
    <property type="evidence" value="ECO:0007669"/>
    <property type="project" value="TreeGrafter"/>
</dbReference>
<keyword evidence="1" id="KW-0547">Nucleotide-binding</keyword>
<evidence type="ECO:0000256" key="2">
    <source>
        <dbReference type="ARBA" id="ARBA00022840"/>
    </source>
</evidence>
<keyword evidence="5" id="KW-0966">Cell projection</keyword>
<name>A0A375IPN5_9BURK</name>
<keyword evidence="2" id="KW-0067">ATP-binding</keyword>
<dbReference type="Pfam" id="PF01656">
    <property type="entry name" value="CbiA"/>
    <property type="match status" value="1"/>
</dbReference>
<dbReference type="InterPro" id="IPR050625">
    <property type="entry name" value="ParA/MinD_ATPase"/>
</dbReference>
<geneLocation type="plasmid" evidence="5">
    <name>II</name>
</geneLocation>
<evidence type="ECO:0000313" key="4">
    <source>
        <dbReference type="EMBL" id="SPK70664.1"/>
    </source>
</evidence>
<dbReference type="SUPFAM" id="SSF52540">
    <property type="entry name" value="P-loop containing nucleoside triphosphate hydrolases"/>
    <property type="match status" value="1"/>
</dbReference>
<organism evidence="5 6">
    <name type="scientific">Cupriavidus taiwanensis</name>
    <dbReference type="NCBI Taxonomy" id="164546"/>
    <lineage>
        <taxon>Bacteria</taxon>
        <taxon>Pseudomonadati</taxon>
        <taxon>Pseudomonadota</taxon>
        <taxon>Betaproteobacteria</taxon>
        <taxon>Burkholderiales</taxon>
        <taxon>Burkholderiaceae</taxon>
        <taxon>Cupriavidus</taxon>
    </lineage>
</organism>